<comment type="caution">
    <text evidence="1">The sequence shown here is derived from an EMBL/GenBank/DDBJ whole genome shotgun (WGS) entry which is preliminary data.</text>
</comment>
<evidence type="ECO:0000313" key="2">
    <source>
        <dbReference type="Proteomes" id="UP000471293"/>
    </source>
</evidence>
<dbReference type="AlphaFoldDB" id="A0A6N9U015"/>
<evidence type="ECO:0000313" key="1">
    <source>
        <dbReference type="EMBL" id="NEA15423.1"/>
    </source>
</evidence>
<organism evidence="1 2">
    <name type="scientific">Streptomyces halstedii</name>
    <dbReference type="NCBI Taxonomy" id="1944"/>
    <lineage>
        <taxon>Bacteria</taxon>
        <taxon>Bacillati</taxon>
        <taxon>Actinomycetota</taxon>
        <taxon>Actinomycetes</taxon>
        <taxon>Kitasatosporales</taxon>
        <taxon>Streptomycetaceae</taxon>
        <taxon>Streptomyces</taxon>
    </lineage>
</organism>
<protein>
    <submittedName>
        <fullName evidence="1">Uncharacterized protein</fullName>
    </submittedName>
</protein>
<dbReference type="EMBL" id="JAAGLQ010000164">
    <property type="protein sequence ID" value="NEA15423.1"/>
    <property type="molecule type" value="Genomic_DNA"/>
</dbReference>
<name>A0A6N9U015_STRHA</name>
<proteinExistence type="predicted"/>
<gene>
    <name evidence="1" type="ORF">G3I29_07740</name>
</gene>
<sequence>MNTPAFHSHYGGAIQWRDGKQHLADPAVNHGYHHIVAWHILLGSHAYYIIDRCAEAKTAGAQKDVFSFDTIDRFTPTEHKSWKRWDTFGGTDQVRAIVEHIVTELNRHTRDLAAHRAAMKKAVAHTDPHPLNKKAGTQYGDIVSAEQIPPVAGEPVRLRVQAPDPVGAVPT</sequence>
<reference evidence="1 2" key="1">
    <citation type="submission" date="2020-01" db="EMBL/GenBank/DDBJ databases">
        <title>Insect and environment-associated Actinomycetes.</title>
        <authorList>
            <person name="Currrie C."/>
            <person name="Chevrette M."/>
            <person name="Carlson C."/>
            <person name="Stubbendieck R."/>
            <person name="Wendt-Pienkowski E."/>
        </authorList>
    </citation>
    <scope>NUCLEOTIDE SEQUENCE [LARGE SCALE GENOMIC DNA]</scope>
    <source>
        <strain evidence="1 2">SID11342</strain>
    </source>
</reference>
<dbReference type="Proteomes" id="UP000471293">
    <property type="component" value="Unassembled WGS sequence"/>
</dbReference>
<dbReference type="RefSeq" id="WP_164343326.1">
    <property type="nucleotide sequence ID" value="NZ_JAAGLQ010000164.1"/>
</dbReference>
<accession>A0A6N9U015</accession>